<evidence type="ECO:0000313" key="4">
    <source>
        <dbReference type="Proteomes" id="UP000016922"/>
    </source>
</evidence>
<feature type="compositionally biased region" description="Polar residues" evidence="1">
    <location>
        <begin position="1"/>
        <end position="29"/>
    </location>
</feature>
<dbReference type="OrthoDB" id="5580261at2759"/>
<dbReference type="Proteomes" id="UP000016922">
    <property type="component" value="Unassembled WGS sequence"/>
</dbReference>
<dbReference type="AlphaFoldDB" id="S3D4Y0"/>
<evidence type="ECO:0000256" key="2">
    <source>
        <dbReference type="SAM" id="Phobius"/>
    </source>
</evidence>
<feature type="region of interest" description="Disordered" evidence="1">
    <location>
        <begin position="1"/>
        <end position="34"/>
    </location>
</feature>
<sequence>MRPLRSLTSSIRALKPTNPSSRLQRHYTTPSPPSPKIDRILNRLPAFLRPYTRSLRSAPVSHVVAFLFLHELTAIVPLIGLGALFHYSEWLPKGWAEARYVNDGVEKFGRYFRRKGWFGFGKEVGEEIEVKDGGEVQVQDGGKGVGSSGRTRILVEVATAYAITKVFLPARILLSVWATPWFARVAVVPFSNLFAKLRGAKTVTGANVAGTGATKADVQSASKGK</sequence>
<dbReference type="OMA" id="VGAFHYG"/>
<feature type="transmembrane region" description="Helical" evidence="2">
    <location>
        <begin position="63"/>
        <end position="85"/>
    </location>
</feature>
<protein>
    <submittedName>
        <fullName evidence="3">Uncharacterized protein</fullName>
    </submittedName>
</protein>
<dbReference type="InterPro" id="IPR018811">
    <property type="entry name" value="MRX11"/>
</dbReference>
<dbReference type="HOGENOM" id="CLU_071379_2_0_1"/>
<dbReference type="PANTHER" id="PTHR28002:SF1">
    <property type="entry name" value="MIOREX COMPLEX COMPONENT 11"/>
    <property type="match status" value="1"/>
</dbReference>
<dbReference type="PANTHER" id="PTHR28002">
    <property type="entry name" value="MIOREX COMPLEX COMPONENT 11"/>
    <property type="match status" value="1"/>
</dbReference>
<dbReference type="RefSeq" id="XP_008080129.1">
    <property type="nucleotide sequence ID" value="XM_008081938.1"/>
</dbReference>
<name>S3D4Y0_GLAL2</name>
<organism evidence="3 4">
    <name type="scientific">Glarea lozoyensis (strain ATCC 20868 / MF5171)</name>
    <dbReference type="NCBI Taxonomy" id="1116229"/>
    <lineage>
        <taxon>Eukaryota</taxon>
        <taxon>Fungi</taxon>
        <taxon>Dikarya</taxon>
        <taxon>Ascomycota</taxon>
        <taxon>Pezizomycotina</taxon>
        <taxon>Leotiomycetes</taxon>
        <taxon>Helotiales</taxon>
        <taxon>Helotiaceae</taxon>
        <taxon>Glarea</taxon>
    </lineage>
</organism>
<keyword evidence="2" id="KW-1133">Transmembrane helix</keyword>
<dbReference type="EMBL" id="KE145358">
    <property type="protein sequence ID" value="EPE33512.1"/>
    <property type="molecule type" value="Genomic_DNA"/>
</dbReference>
<evidence type="ECO:0000313" key="3">
    <source>
        <dbReference type="EMBL" id="EPE33512.1"/>
    </source>
</evidence>
<reference evidence="3 4" key="1">
    <citation type="journal article" date="2013" name="BMC Genomics">
        <title>Genomics-driven discovery of the pneumocandin biosynthetic gene cluster in the fungus Glarea lozoyensis.</title>
        <authorList>
            <person name="Chen L."/>
            <person name="Yue Q."/>
            <person name="Zhang X."/>
            <person name="Xiang M."/>
            <person name="Wang C."/>
            <person name="Li S."/>
            <person name="Che Y."/>
            <person name="Ortiz-Lopez F.J."/>
            <person name="Bills G.F."/>
            <person name="Liu X."/>
            <person name="An Z."/>
        </authorList>
    </citation>
    <scope>NUCLEOTIDE SEQUENCE [LARGE SCALE GENOMIC DNA]</scope>
    <source>
        <strain evidence="4">ATCC 20868 / MF5171</strain>
    </source>
</reference>
<gene>
    <name evidence="3" type="ORF">GLAREA_06525</name>
</gene>
<accession>S3D4Y0</accession>
<keyword evidence="4" id="KW-1185">Reference proteome</keyword>
<evidence type="ECO:0000256" key="1">
    <source>
        <dbReference type="SAM" id="MobiDB-lite"/>
    </source>
</evidence>
<keyword evidence="2" id="KW-0812">Transmembrane</keyword>
<dbReference type="GO" id="GO:0005739">
    <property type="term" value="C:mitochondrion"/>
    <property type="evidence" value="ECO:0007669"/>
    <property type="project" value="TreeGrafter"/>
</dbReference>
<dbReference type="KEGG" id="glz:GLAREA_06525"/>
<proteinExistence type="predicted"/>
<dbReference type="eggNOG" id="ENOG502S09K">
    <property type="taxonomic scope" value="Eukaryota"/>
</dbReference>
<keyword evidence="2" id="KW-0472">Membrane</keyword>
<dbReference type="GeneID" id="19465578"/>
<dbReference type="Pfam" id="PF10306">
    <property type="entry name" value="FLILHELTA"/>
    <property type="match status" value="1"/>
</dbReference>